<evidence type="ECO:0000313" key="3">
    <source>
        <dbReference type="Proteomes" id="UP000297245"/>
    </source>
</evidence>
<dbReference type="AlphaFoldDB" id="A0A4V4HHT5"/>
<gene>
    <name evidence="2" type="ORF">K435DRAFT_962093</name>
</gene>
<evidence type="ECO:0000259" key="1">
    <source>
        <dbReference type="Pfam" id="PF08719"/>
    </source>
</evidence>
<feature type="domain" description="NADAR" evidence="1">
    <location>
        <begin position="8"/>
        <end position="149"/>
    </location>
</feature>
<accession>A0A4V4HHT5</accession>
<keyword evidence="3" id="KW-1185">Reference proteome</keyword>
<dbReference type="OrthoDB" id="206452at2759"/>
<dbReference type="InterPro" id="IPR012816">
    <property type="entry name" value="NADAR"/>
</dbReference>
<dbReference type="Proteomes" id="UP000297245">
    <property type="component" value="Unassembled WGS sequence"/>
</dbReference>
<proteinExistence type="predicted"/>
<dbReference type="SUPFAM" id="SSF143990">
    <property type="entry name" value="YbiA-like"/>
    <property type="match status" value="1"/>
</dbReference>
<evidence type="ECO:0000313" key="2">
    <source>
        <dbReference type="EMBL" id="THV03956.1"/>
    </source>
</evidence>
<dbReference type="NCBIfam" id="TIGR02464">
    <property type="entry name" value="ribofla_fusion"/>
    <property type="match status" value="1"/>
</dbReference>
<name>A0A4V4HHT5_DENBC</name>
<dbReference type="CDD" id="cd15457">
    <property type="entry name" value="NADAR"/>
    <property type="match status" value="1"/>
</dbReference>
<sequence>MQEPSEIFFFSENQPYFFFSNFSKHPVDYDGKTYPTAEHLYHAFKFLGHRPDIAEYIRTYSPKPKAAKSQARRYKSEQREDWIKVSIEKMDIVLRQKFTQHPVLKQELIETGNAELFENSKFDSFWGTGPDGLGRNELGKALMRLRAHFQQNNGI</sequence>
<dbReference type="EMBL" id="ML179061">
    <property type="protein sequence ID" value="THV03956.1"/>
    <property type="molecule type" value="Genomic_DNA"/>
</dbReference>
<organism evidence="2 3">
    <name type="scientific">Dendrothele bispora (strain CBS 962.96)</name>
    <dbReference type="NCBI Taxonomy" id="1314807"/>
    <lineage>
        <taxon>Eukaryota</taxon>
        <taxon>Fungi</taxon>
        <taxon>Dikarya</taxon>
        <taxon>Basidiomycota</taxon>
        <taxon>Agaricomycotina</taxon>
        <taxon>Agaricomycetes</taxon>
        <taxon>Agaricomycetidae</taxon>
        <taxon>Agaricales</taxon>
        <taxon>Agaricales incertae sedis</taxon>
        <taxon>Dendrothele</taxon>
    </lineage>
</organism>
<protein>
    <submittedName>
        <fullName evidence="2">DUF1768-domain-containing protein</fullName>
    </submittedName>
</protein>
<dbReference type="Pfam" id="PF08719">
    <property type="entry name" value="NADAR"/>
    <property type="match status" value="1"/>
</dbReference>
<reference evidence="2 3" key="1">
    <citation type="journal article" date="2019" name="Nat. Ecol. Evol.">
        <title>Megaphylogeny resolves global patterns of mushroom evolution.</title>
        <authorList>
            <person name="Varga T."/>
            <person name="Krizsan K."/>
            <person name="Foldi C."/>
            <person name="Dima B."/>
            <person name="Sanchez-Garcia M."/>
            <person name="Sanchez-Ramirez S."/>
            <person name="Szollosi G.J."/>
            <person name="Szarkandi J.G."/>
            <person name="Papp V."/>
            <person name="Albert L."/>
            <person name="Andreopoulos W."/>
            <person name="Angelini C."/>
            <person name="Antonin V."/>
            <person name="Barry K.W."/>
            <person name="Bougher N.L."/>
            <person name="Buchanan P."/>
            <person name="Buyck B."/>
            <person name="Bense V."/>
            <person name="Catcheside P."/>
            <person name="Chovatia M."/>
            <person name="Cooper J."/>
            <person name="Damon W."/>
            <person name="Desjardin D."/>
            <person name="Finy P."/>
            <person name="Geml J."/>
            <person name="Haridas S."/>
            <person name="Hughes K."/>
            <person name="Justo A."/>
            <person name="Karasinski D."/>
            <person name="Kautmanova I."/>
            <person name="Kiss B."/>
            <person name="Kocsube S."/>
            <person name="Kotiranta H."/>
            <person name="LaButti K.M."/>
            <person name="Lechner B.E."/>
            <person name="Liimatainen K."/>
            <person name="Lipzen A."/>
            <person name="Lukacs Z."/>
            <person name="Mihaltcheva S."/>
            <person name="Morgado L.N."/>
            <person name="Niskanen T."/>
            <person name="Noordeloos M.E."/>
            <person name="Ohm R.A."/>
            <person name="Ortiz-Santana B."/>
            <person name="Ovrebo C."/>
            <person name="Racz N."/>
            <person name="Riley R."/>
            <person name="Savchenko A."/>
            <person name="Shiryaev A."/>
            <person name="Soop K."/>
            <person name="Spirin V."/>
            <person name="Szebenyi C."/>
            <person name="Tomsovsky M."/>
            <person name="Tulloss R.E."/>
            <person name="Uehling J."/>
            <person name="Grigoriev I.V."/>
            <person name="Vagvolgyi C."/>
            <person name="Papp T."/>
            <person name="Martin F.M."/>
            <person name="Miettinen O."/>
            <person name="Hibbett D.S."/>
            <person name="Nagy L.G."/>
        </authorList>
    </citation>
    <scope>NUCLEOTIDE SEQUENCE [LARGE SCALE GENOMIC DNA]</scope>
    <source>
        <strain evidence="2 3">CBS 962.96</strain>
    </source>
</reference>
<dbReference type="InterPro" id="IPR037238">
    <property type="entry name" value="YbiA-like_sf"/>
</dbReference>
<dbReference type="Gene3D" id="1.10.357.40">
    <property type="entry name" value="YbiA-like"/>
    <property type="match status" value="1"/>
</dbReference>